<dbReference type="SUPFAM" id="SSF53850">
    <property type="entry name" value="Periplasmic binding protein-like II"/>
    <property type="match status" value="1"/>
</dbReference>
<proteinExistence type="inferred from homology"/>
<evidence type="ECO:0000313" key="6">
    <source>
        <dbReference type="EMBL" id="KYZ75119.1"/>
    </source>
</evidence>
<dbReference type="GO" id="GO:0003700">
    <property type="term" value="F:DNA-binding transcription factor activity"/>
    <property type="evidence" value="ECO:0007669"/>
    <property type="project" value="InterPro"/>
</dbReference>
<evidence type="ECO:0000256" key="2">
    <source>
        <dbReference type="ARBA" id="ARBA00023015"/>
    </source>
</evidence>
<dbReference type="GO" id="GO:0003677">
    <property type="term" value="F:DNA binding"/>
    <property type="evidence" value="ECO:0007669"/>
    <property type="project" value="UniProtKB-KW"/>
</dbReference>
<keyword evidence="4" id="KW-0804">Transcription</keyword>
<dbReference type="SUPFAM" id="SSF46785">
    <property type="entry name" value="Winged helix' DNA-binding domain"/>
    <property type="match status" value="1"/>
</dbReference>
<dbReference type="Gene3D" id="3.40.190.290">
    <property type="match status" value="1"/>
</dbReference>
<protein>
    <submittedName>
        <fullName evidence="6">LysR family transcriptional regulator</fullName>
    </submittedName>
</protein>
<dbReference type="PRINTS" id="PR00039">
    <property type="entry name" value="HTHLYSR"/>
</dbReference>
<dbReference type="PANTHER" id="PTHR30419">
    <property type="entry name" value="HTH-TYPE TRANSCRIPTIONAL REGULATOR YBHD"/>
    <property type="match status" value="1"/>
</dbReference>
<comment type="similarity">
    <text evidence="1">Belongs to the LysR transcriptional regulatory family.</text>
</comment>
<dbReference type="InterPro" id="IPR005119">
    <property type="entry name" value="LysR_subst-bd"/>
</dbReference>
<evidence type="ECO:0000256" key="4">
    <source>
        <dbReference type="ARBA" id="ARBA00023163"/>
    </source>
</evidence>
<dbReference type="InterPro" id="IPR036390">
    <property type="entry name" value="WH_DNA-bd_sf"/>
</dbReference>
<comment type="caution">
    <text evidence="6">The sequence shown here is derived from an EMBL/GenBank/DDBJ whole genome shotgun (WGS) entry which is preliminary data.</text>
</comment>
<dbReference type="Pfam" id="PF03466">
    <property type="entry name" value="LysR_substrate"/>
    <property type="match status" value="1"/>
</dbReference>
<dbReference type="AlphaFoldDB" id="A0A154BMB3"/>
<dbReference type="InterPro" id="IPR000847">
    <property type="entry name" value="LysR_HTH_N"/>
</dbReference>
<evidence type="ECO:0000256" key="1">
    <source>
        <dbReference type="ARBA" id="ARBA00009437"/>
    </source>
</evidence>
<dbReference type="InterPro" id="IPR036388">
    <property type="entry name" value="WH-like_DNA-bd_sf"/>
</dbReference>
<dbReference type="OrthoDB" id="1624015at2"/>
<evidence type="ECO:0000256" key="3">
    <source>
        <dbReference type="ARBA" id="ARBA00023125"/>
    </source>
</evidence>
<keyword evidence="3" id="KW-0238">DNA-binding</keyword>
<evidence type="ECO:0000313" key="7">
    <source>
        <dbReference type="Proteomes" id="UP000076268"/>
    </source>
</evidence>
<dbReference type="PANTHER" id="PTHR30419:SF30">
    <property type="entry name" value="LYSR FAMILY TRANSCRIPTIONAL REGULATOR"/>
    <property type="match status" value="1"/>
</dbReference>
<dbReference type="RefSeq" id="WP_066244569.1">
    <property type="nucleotide sequence ID" value="NZ_LSGP01000025.1"/>
</dbReference>
<dbReference type="GO" id="GO:0005829">
    <property type="term" value="C:cytosol"/>
    <property type="evidence" value="ECO:0007669"/>
    <property type="project" value="TreeGrafter"/>
</dbReference>
<reference evidence="6 7" key="1">
    <citation type="submission" date="2016-02" db="EMBL/GenBank/DDBJ databases">
        <title>Anaerosporomusa subterraneum gen. nov., sp. nov., a spore-forming obligate anaerobe isolated from saprolite.</title>
        <authorList>
            <person name="Choi J.K."/>
            <person name="Shah M."/>
            <person name="Yee N."/>
        </authorList>
    </citation>
    <scope>NUCLEOTIDE SEQUENCE [LARGE SCALE GENOMIC DNA]</scope>
    <source>
        <strain evidence="6 7">RU4</strain>
    </source>
</reference>
<dbReference type="STRING" id="1794912.AXX12_13145"/>
<keyword evidence="7" id="KW-1185">Reference proteome</keyword>
<feature type="domain" description="HTH lysR-type" evidence="5">
    <location>
        <begin position="1"/>
        <end position="58"/>
    </location>
</feature>
<dbReference type="Proteomes" id="UP000076268">
    <property type="component" value="Unassembled WGS sequence"/>
</dbReference>
<gene>
    <name evidence="6" type="ORF">AXX12_13145</name>
</gene>
<sequence>MDLRQLEYFRMVCRLNNMTRAAERLHVAQPAISVAIQKLEEELGVLLFERSQKQFTLTAEGRVFLERAEELLNKAQDAILEMHEYRELRKGSLKLGVPPMIGSFLFPHIFAGFKQLYPSIQLKVIEEGSLAVRKLLEQDEVDLGIVIVSDPSPLLSIQPIAGGEILLCVSPDHHLSELETIGFENLRDEPFILLKEDTYHRQIIVSECKQHGFEPNVLLSSSQIETIRGLVSKGVGISFLLDVIARKDGQIHCLHLADPIHITIGLAWKKDRYLSKAAQSFVDFMKTLA</sequence>
<dbReference type="Gene3D" id="1.10.10.10">
    <property type="entry name" value="Winged helix-like DNA-binding domain superfamily/Winged helix DNA-binding domain"/>
    <property type="match status" value="1"/>
</dbReference>
<organism evidence="6 7">
    <name type="scientific">Anaerosporomusa subterranea</name>
    <dbReference type="NCBI Taxonomy" id="1794912"/>
    <lineage>
        <taxon>Bacteria</taxon>
        <taxon>Bacillati</taxon>
        <taxon>Bacillota</taxon>
        <taxon>Negativicutes</taxon>
        <taxon>Acetonemataceae</taxon>
        <taxon>Anaerosporomusa</taxon>
    </lineage>
</organism>
<dbReference type="Pfam" id="PF00126">
    <property type="entry name" value="HTH_1"/>
    <property type="match status" value="1"/>
</dbReference>
<dbReference type="PROSITE" id="PS50931">
    <property type="entry name" value="HTH_LYSR"/>
    <property type="match status" value="1"/>
</dbReference>
<keyword evidence="2" id="KW-0805">Transcription regulation</keyword>
<evidence type="ECO:0000259" key="5">
    <source>
        <dbReference type="PROSITE" id="PS50931"/>
    </source>
</evidence>
<dbReference type="FunFam" id="1.10.10.10:FF:000001">
    <property type="entry name" value="LysR family transcriptional regulator"/>
    <property type="match status" value="1"/>
</dbReference>
<dbReference type="InterPro" id="IPR050950">
    <property type="entry name" value="HTH-type_LysR_regulators"/>
</dbReference>
<name>A0A154BMB3_ANASB</name>
<accession>A0A154BMB3</accession>
<dbReference type="EMBL" id="LSGP01000025">
    <property type="protein sequence ID" value="KYZ75119.1"/>
    <property type="molecule type" value="Genomic_DNA"/>
</dbReference>